<reference evidence="1 2" key="1">
    <citation type="journal article" date="2018" name="Mol. Biol. Evol.">
        <title>Broad Genomic Sampling Reveals a Smut Pathogenic Ancestry of the Fungal Clade Ustilaginomycotina.</title>
        <authorList>
            <person name="Kijpornyongpan T."/>
            <person name="Mondo S.J."/>
            <person name="Barry K."/>
            <person name="Sandor L."/>
            <person name="Lee J."/>
            <person name="Lipzen A."/>
            <person name="Pangilinan J."/>
            <person name="LaButti K."/>
            <person name="Hainaut M."/>
            <person name="Henrissat B."/>
            <person name="Grigoriev I.V."/>
            <person name="Spatafora J.W."/>
            <person name="Aime M.C."/>
        </authorList>
    </citation>
    <scope>NUCLEOTIDE SEQUENCE [LARGE SCALE GENOMIC DNA]</scope>
    <source>
        <strain evidence="1 2">SA 807</strain>
    </source>
</reference>
<sequence length="1001" mass="104787">MHLPRHTISSHAPSPLFSSAAFSSPLEDLQPSSSSLSSPSSSHRHLHDHPPIPSSSSANPSNPSFFPSSSPSPFSSSLPQPSLFTCATPSGFLVAHSSPPTVVARRHFPPSQGGLSHAVAIETSSLLVLVGGGRVPRFAPNKVILWDQAAIQVPSHTTLTQRRARSGAADTSSLSSSLISSSPSSSPRASTIFSAGSGFDSQHSSNSTRSFQPGTDDLSSSSSDSSQLSHQGPHRSLSVSSDFSTSSVEGISKGKAKAYDSDPQTRDESGILSHSQQVEPKDVLFSGHELERVGTSSLFLHRGSGGEMDESMQASSIGIGRMQSSTVLSTAFGAELGSLRGQARASQLSSSVLSAAILASSANLDDPFQSDTPPPEPEFVSRSSPSNGKGSMVTSRSISESLAKVSLEDEDVSVPRTGSSSDLDRSSPKSSLKSSRSSRQSGVRGREGVERQQVAPLQNGREVAELEFGEAVRGVCVRSFAIRPRSETGSRGSGPSTGKAGRATLLIVLLKRKAMVFEMGSHIEQKIGSGEAEDGSWGIVQRMVVDTHDNLDGLAAISRHPSTSSPWSASALIALPGRQTGHVQLARVKLGSKGKPTEAPLSSSSPSGASTIIVAHTTRIACMALSPCGSFLATASEKGTLLRIWSTTSSQPSRSTANSRSAATTGRTGFGSVLLRELRRGTDTARILSMAFSPDSKNLAAASDKGTVHIFRLEMDQGRSRLQGGKEGAAAGGKESGKGSGPLPSPTSPSSKGPSFGSAAAKYLPSGLGTLASHIPPSVVPQYFKSEWSSAQFRVPLISFGSKASVGTSGYDGGFDSMVGGGGGARAGGDGPIKAGVQPSTEGAWATMKGRIEDVRRGEVGVDEGIFLGWITLPLEDLVDGEVPGNKGTRDPSKVGPGRVREERKDEEQEQEAVRVRTRGSKDRNRLIVLTTSGGWYRLALDEIEGDGDTVLRMYKEDSSSGGLSDKSTRTKAARDRKGTVGCTLEEYRRFGGNEDGWELF</sequence>
<protein>
    <submittedName>
        <fullName evidence="1">Uncharacterized protein</fullName>
    </submittedName>
</protein>
<dbReference type="EMBL" id="KZ819728">
    <property type="protein sequence ID" value="PWN53380.1"/>
    <property type="molecule type" value="Genomic_DNA"/>
</dbReference>
<proteinExistence type="predicted"/>
<keyword evidence="2" id="KW-1185">Reference proteome</keyword>
<evidence type="ECO:0000313" key="1">
    <source>
        <dbReference type="EMBL" id="PWN53380.1"/>
    </source>
</evidence>
<evidence type="ECO:0000313" key="2">
    <source>
        <dbReference type="Proteomes" id="UP000245626"/>
    </source>
</evidence>
<organism evidence="1 2">
    <name type="scientific">Violaceomyces palustris</name>
    <dbReference type="NCBI Taxonomy" id="1673888"/>
    <lineage>
        <taxon>Eukaryota</taxon>
        <taxon>Fungi</taxon>
        <taxon>Dikarya</taxon>
        <taxon>Basidiomycota</taxon>
        <taxon>Ustilaginomycotina</taxon>
        <taxon>Ustilaginomycetes</taxon>
        <taxon>Violaceomycetales</taxon>
        <taxon>Violaceomycetaceae</taxon>
        <taxon>Violaceomyces</taxon>
    </lineage>
</organism>
<dbReference type="Proteomes" id="UP000245626">
    <property type="component" value="Unassembled WGS sequence"/>
</dbReference>
<gene>
    <name evidence="1" type="ORF">IE53DRAFT_404654</name>
</gene>
<accession>A0ACD0P5J8</accession>
<name>A0ACD0P5J8_9BASI</name>